<dbReference type="EMBL" id="WTYN01000001">
    <property type="protein sequence ID" value="MXO62870.1"/>
    <property type="molecule type" value="Genomic_DNA"/>
</dbReference>
<feature type="domain" description="N-acetyltransferase" evidence="1">
    <location>
        <begin position="3"/>
        <end position="157"/>
    </location>
</feature>
<dbReference type="Proteomes" id="UP000445582">
    <property type="component" value="Unassembled WGS sequence"/>
</dbReference>
<organism evidence="2 3">
    <name type="scientific">Qipengyuania oceanensis</name>
    <dbReference type="NCBI Taxonomy" id="1463597"/>
    <lineage>
        <taxon>Bacteria</taxon>
        <taxon>Pseudomonadati</taxon>
        <taxon>Pseudomonadota</taxon>
        <taxon>Alphaproteobacteria</taxon>
        <taxon>Sphingomonadales</taxon>
        <taxon>Erythrobacteraceae</taxon>
        <taxon>Qipengyuania</taxon>
    </lineage>
</organism>
<dbReference type="InterPro" id="IPR000182">
    <property type="entry name" value="GNAT_dom"/>
</dbReference>
<keyword evidence="3" id="KW-1185">Reference proteome</keyword>
<evidence type="ECO:0000259" key="1">
    <source>
        <dbReference type="PROSITE" id="PS51186"/>
    </source>
</evidence>
<dbReference type="Gene3D" id="3.40.630.30">
    <property type="match status" value="1"/>
</dbReference>
<evidence type="ECO:0000313" key="2">
    <source>
        <dbReference type="EMBL" id="MXO62870.1"/>
    </source>
</evidence>
<dbReference type="SUPFAM" id="SSF55729">
    <property type="entry name" value="Acyl-CoA N-acyltransferases (Nat)"/>
    <property type="match status" value="1"/>
</dbReference>
<dbReference type="GO" id="GO:0016747">
    <property type="term" value="F:acyltransferase activity, transferring groups other than amino-acyl groups"/>
    <property type="evidence" value="ECO:0007669"/>
    <property type="project" value="InterPro"/>
</dbReference>
<gene>
    <name evidence="2" type="ORF">GRI48_07600</name>
</gene>
<proteinExistence type="predicted"/>
<accession>A0A844YEB5</accession>
<reference evidence="2 3" key="1">
    <citation type="submission" date="2019-12" db="EMBL/GenBank/DDBJ databases">
        <title>Genomic-based taxomic classification of the family Erythrobacteraceae.</title>
        <authorList>
            <person name="Xu L."/>
        </authorList>
    </citation>
    <scope>NUCLEOTIDE SEQUENCE [LARGE SCALE GENOMIC DNA]</scope>
    <source>
        <strain evidence="2 3">MCCC 1A09965</strain>
    </source>
</reference>
<name>A0A844YEB5_9SPHN</name>
<protein>
    <recommendedName>
        <fullName evidence="1">N-acetyltransferase domain-containing protein</fullName>
    </recommendedName>
</protein>
<dbReference type="AlphaFoldDB" id="A0A844YEB5"/>
<dbReference type="PROSITE" id="PS51186">
    <property type="entry name" value="GNAT"/>
    <property type="match status" value="1"/>
</dbReference>
<comment type="caution">
    <text evidence="2">The sequence shown here is derived from an EMBL/GenBank/DDBJ whole genome shotgun (WGS) entry which is preliminary data.</text>
</comment>
<evidence type="ECO:0000313" key="3">
    <source>
        <dbReference type="Proteomes" id="UP000445582"/>
    </source>
</evidence>
<sequence>MTLTTRVARPEDVPAMVEMAEARRRQYQTYQPVFWAKAEQSAGMSQMWFTHLVGLKDADVLALEEDGEIAGVAIIERIPVPPVYKGKSAIKLDDFYIRDQSRWDELGHALLEGVRALAKEREWDMLIVVSAQLDEARNDFLEREGLSVASVWYNQPL</sequence>
<dbReference type="InterPro" id="IPR016181">
    <property type="entry name" value="Acyl_CoA_acyltransferase"/>
</dbReference>